<evidence type="ECO:0000313" key="1">
    <source>
        <dbReference type="EnsemblPlants" id="ONIVA01G20430.1"/>
    </source>
</evidence>
<dbReference type="OMA" id="AYAKEPC"/>
<keyword evidence="2" id="KW-1185">Reference proteome</keyword>
<name>A0A0E0FMI9_ORYNI</name>
<accession>A0A0E0FMI9</accession>
<dbReference type="AlphaFoldDB" id="A0A0E0FMI9"/>
<dbReference type="Proteomes" id="UP000006591">
    <property type="component" value="Chromosome 1"/>
</dbReference>
<reference evidence="1" key="2">
    <citation type="submission" date="2018-04" db="EMBL/GenBank/DDBJ databases">
        <title>OnivRS2 (Oryza nivara Reference Sequence Version 2).</title>
        <authorList>
            <person name="Zhang J."/>
            <person name="Kudrna D."/>
            <person name="Lee S."/>
            <person name="Talag J."/>
            <person name="Rajasekar S."/>
            <person name="Welchert J."/>
            <person name="Hsing Y.-I."/>
            <person name="Wing R.A."/>
        </authorList>
    </citation>
    <scope>NUCLEOTIDE SEQUENCE [LARGE SCALE GENOMIC DNA]</scope>
</reference>
<dbReference type="EnsemblPlants" id="ONIVA01G20430.1">
    <property type="protein sequence ID" value="ONIVA01G20430.1"/>
    <property type="gene ID" value="ONIVA01G20430"/>
</dbReference>
<proteinExistence type="predicted"/>
<organism evidence="1">
    <name type="scientific">Oryza nivara</name>
    <name type="common">Indian wild rice</name>
    <name type="synonym">Oryza sativa f. spontanea</name>
    <dbReference type="NCBI Taxonomy" id="4536"/>
    <lineage>
        <taxon>Eukaryota</taxon>
        <taxon>Viridiplantae</taxon>
        <taxon>Streptophyta</taxon>
        <taxon>Embryophyta</taxon>
        <taxon>Tracheophyta</taxon>
        <taxon>Spermatophyta</taxon>
        <taxon>Magnoliopsida</taxon>
        <taxon>Liliopsida</taxon>
        <taxon>Poales</taxon>
        <taxon>Poaceae</taxon>
        <taxon>BOP clade</taxon>
        <taxon>Oryzoideae</taxon>
        <taxon>Oryzeae</taxon>
        <taxon>Oryzinae</taxon>
        <taxon>Oryza</taxon>
    </lineage>
</organism>
<dbReference type="HOGENOM" id="CLU_2780302_0_0_1"/>
<dbReference type="Gramene" id="ONIVA01G20430.1">
    <property type="protein sequence ID" value="ONIVA01G20430.1"/>
    <property type="gene ID" value="ONIVA01G20430"/>
</dbReference>
<evidence type="ECO:0000313" key="2">
    <source>
        <dbReference type="Proteomes" id="UP000006591"/>
    </source>
</evidence>
<protein>
    <submittedName>
        <fullName evidence="1">Uncharacterized protein</fullName>
    </submittedName>
</protein>
<sequence length="69" mass="7316">MSRIDEQCAENKGGAALKQRHPSDGAVAWTVAAAYAKEPCAEAETVTVAAGKVATTACFFFERESLICH</sequence>
<reference evidence="1" key="1">
    <citation type="submission" date="2015-04" db="UniProtKB">
        <authorList>
            <consortium name="EnsemblPlants"/>
        </authorList>
    </citation>
    <scope>IDENTIFICATION</scope>
    <source>
        <strain evidence="1">SL10</strain>
    </source>
</reference>